<dbReference type="EMBL" id="AILX01000040">
    <property type="protein sequence ID" value="EJF82560.1"/>
    <property type="molecule type" value="Genomic_DNA"/>
</dbReference>
<protein>
    <submittedName>
        <fullName evidence="1">Uncharacterized protein</fullName>
    </submittedName>
</protein>
<reference evidence="1 2" key="1">
    <citation type="submission" date="2012-03" db="EMBL/GenBank/DDBJ databases">
        <title>The Genome Sequence of Bartonella washoensis 085-0475.</title>
        <authorList>
            <consortium name="The Broad Institute Genome Sequencing Platform"/>
            <consortium name="The Broad Institute Genome Sequencing Center for Infectious Disease"/>
            <person name="Feldgarden M."/>
            <person name="Kirby J."/>
            <person name="Kosoy M."/>
            <person name="Birtles R."/>
            <person name="Probert W.S."/>
            <person name="Chiaraviglio L."/>
            <person name="Young S.K."/>
            <person name="Zeng Q."/>
            <person name="Gargeya S."/>
            <person name="Fitzgerald M."/>
            <person name="Haas B."/>
            <person name="Abouelleil A."/>
            <person name="Alvarado L."/>
            <person name="Arachchi H.M."/>
            <person name="Berlin A."/>
            <person name="Chapman S.B."/>
            <person name="Gearin G."/>
            <person name="Goldberg J."/>
            <person name="Griggs A."/>
            <person name="Gujja S."/>
            <person name="Hansen M."/>
            <person name="Heiman D."/>
            <person name="Howarth C."/>
            <person name="Larimer J."/>
            <person name="Lui A."/>
            <person name="MacDonald P.J.P."/>
            <person name="McCowen C."/>
            <person name="Montmayeur A."/>
            <person name="Murphy C."/>
            <person name="Neiman D."/>
            <person name="Pearson M."/>
            <person name="Priest M."/>
            <person name="Roberts A."/>
            <person name="Saif S."/>
            <person name="Shea T."/>
            <person name="Sisk P."/>
            <person name="Stolte C."/>
            <person name="Sykes S."/>
            <person name="Wortman J."/>
            <person name="Nusbaum C."/>
            <person name="Birren B."/>
        </authorList>
    </citation>
    <scope>NUCLEOTIDE SEQUENCE [LARGE SCALE GENOMIC DNA]</scope>
    <source>
        <strain evidence="1 2">085-0475</strain>
    </source>
</reference>
<proteinExistence type="predicted"/>
<evidence type="ECO:0000313" key="2">
    <source>
        <dbReference type="Proteomes" id="UP000002646"/>
    </source>
</evidence>
<evidence type="ECO:0000313" key="1">
    <source>
        <dbReference type="EMBL" id="EJF82560.1"/>
    </source>
</evidence>
<name>J1JEQ1_9HYPH</name>
<organism evidence="1 2">
    <name type="scientific">Cardidatus Bartonella washoeensis 085-0475</name>
    <dbReference type="NCBI Taxonomy" id="1094564"/>
    <lineage>
        <taxon>Bacteria</taxon>
        <taxon>Pseudomonadati</taxon>
        <taxon>Pseudomonadota</taxon>
        <taxon>Alphaproteobacteria</taxon>
        <taxon>Hyphomicrobiales</taxon>
        <taxon>Bartonellaceae</taxon>
        <taxon>Bartonella</taxon>
    </lineage>
</organism>
<comment type="caution">
    <text evidence="1">The sequence shown here is derived from an EMBL/GenBank/DDBJ whole genome shotgun (WGS) entry which is preliminary data.</text>
</comment>
<dbReference type="HOGENOM" id="CLU_206998_0_0_5"/>
<accession>J1JEQ1</accession>
<dbReference type="PATRIC" id="fig|1094564.3.peg.1876"/>
<dbReference type="AlphaFoldDB" id="J1JEQ1"/>
<sequence length="64" mass="7164">MSVYNFANIHCCSWVNILMYSKTTEVAEIPAIHFSNFIADLLSITLKISSLFLIVLKVGVPAQF</sequence>
<dbReference type="Proteomes" id="UP000002646">
    <property type="component" value="Unassembled WGS sequence"/>
</dbReference>
<gene>
    <name evidence="1" type="ORF">MCW_01627</name>
</gene>